<keyword evidence="2" id="KW-1185">Reference proteome</keyword>
<name>A0A1D8ASG4_9BACT</name>
<reference evidence="1 2" key="1">
    <citation type="submission" date="2016-06" db="EMBL/GenBank/DDBJ databases">
        <title>Three novel species with peptidoglycan cell walls form the new genus Lacunisphaera gen. nov. in the family Opitutaceae of the verrucomicrobial subdivision 4.</title>
        <authorList>
            <person name="Rast P."/>
            <person name="Gloeckner I."/>
            <person name="Jogler M."/>
            <person name="Boedeker C."/>
            <person name="Jeske O."/>
            <person name="Wiegand S."/>
            <person name="Reinhardt R."/>
            <person name="Schumann P."/>
            <person name="Rohde M."/>
            <person name="Spring S."/>
            <person name="Gloeckner F.O."/>
            <person name="Jogler C."/>
        </authorList>
    </citation>
    <scope>NUCLEOTIDE SEQUENCE [LARGE SCALE GENOMIC DNA]</scope>
    <source>
        <strain evidence="1 2">IG16b</strain>
    </source>
</reference>
<dbReference type="Proteomes" id="UP000095228">
    <property type="component" value="Chromosome"/>
</dbReference>
<dbReference type="KEGG" id="obg:Verru16b_00901"/>
<sequence length="310" mass="33432">MNPAKVAGMHSPLLPRPGLRRLLLPALAVALAFSLAGCVGMWGQRRHHESSSVVQFLYPDQDLPFVQPAIPTLRLPLRIGVAFVPAGLSGGRGFSHIQANFTELQKTELMRKVSAQFKTLPFVQSIEIIPATYLRPGGGFTNLDQLRTMLGIDVIALIAYDQAQSSDDTEASLAYWTIVGSYVVPGQRNSTHTLMEAAVYDIPSRSLLFRAPGTSTIQNHATLVRNAHELKKSSAAGIEQASAQMTAALAQELELFKVRAREEPATVKIEHKPGYTGGGSLDAGFSLVLLVLLGTAGVRAVQGKHPHARK</sequence>
<dbReference type="NCBIfam" id="TIGR04179">
    <property type="entry name" value="rhombo_lipo"/>
    <property type="match status" value="1"/>
</dbReference>
<dbReference type="InterPro" id="IPR026443">
    <property type="entry name" value="Rhombo_lipo"/>
</dbReference>
<dbReference type="STRING" id="1838286.Verru16b_00901"/>
<proteinExistence type="predicted"/>
<evidence type="ECO:0000313" key="2">
    <source>
        <dbReference type="Proteomes" id="UP000095228"/>
    </source>
</evidence>
<dbReference type="PATRIC" id="fig|1838286.3.peg.905"/>
<evidence type="ECO:0000313" key="1">
    <source>
        <dbReference type="EMBL" id="AOS43843.1"/>
    </source>
</evidence>
<organism evidence="1 2">
    <name type="scientific">Lacunisphaera limnophila</name>
    <dbReference type="NCBI Taxonomy" id="1838286"/>
    <lineage>
        <taxon>Bacteria</taxon>
        <taxon>Pseudomonadati</taxon>
        <taxon>Verrucomicrobiota</taxon>
        <taxon>Opitutia</taxon>
        <taxon>Opitutales</taxon>
        <taxon>Opitutaceae</taxon>
        <taxon>Lacunisphaera</taxon>
    </lineage>
</organism>
<protein>
    <recommendedName>
        <fullName evidence="3">Rhombotarget lipoprotein</fullName>
    </recommendedName>
</protein>
<gene>
    <name evidence="1" type="ORF">Verru16b_00901</name>
</gene>
<dbReference type="AlphaFoldDB" id="A0A1D8ASG4"/>
<evidence type="ECO:0008006" key="3">
    <source>
        <dbReference type="Google" id="ProtNLM"/>
    </source>
</evidence>
<dbReference type="EMBL" id="CP016094">
    <property type="protein sequence ID" value="AOS43843.1"/>
    <property type="molecule type" value="Genomic_DNA"/>
</dbReference>
<accession>A0A1D8ASG4</accession>